<protein>
    <submittedName>
        <fullName evidence="2">(Mediterranean fruit fly) hypothetical protein</fullName>
    </submittedName>
</protein>
<feature type="region of interest" description="Disordered" evidence="1">
    <location>
        <begin position="755"/>
        <end position="780"/>
    </location>
</feature>
<feature type="compositionally biased region" description="Polar residues" evidence="1">
    <location>
        <begin position="1"/>
        <end position="15"/>
    </location>
</feature>
<evidence type="ECO:0000313" key="2">
    <source>
        <dbReference type="EMBL" id="CAD6997992.1"/>
    </source>
</evidence>
<feature type="region of interest" description="Disordered" evidence="1">
    <location>
        <begin position="1"/>
        <end position="39"/>
    </location>
</feature>
<dbReference type="EMBL" id="CAJHJT010000012">
    <property type="protein sequence ID" value="CAD6997992.1"/>
    <property type="molecule type" value="Genomic_DNA"/>
</dbReference>
<dbReference type="Proteomes" id="UP000606786">
    <property type="component" value="Unassembled WGS sequence"/>
</dbReference>
<accession>A0A811UFJ8</accession>
<gene>
    <name evidence="2" type="ORF">CCAP1982_LOCUS6608</name>
</gene>
<proteinExistence type="predicted"/>
<sequence length="836" mass="91061">MPAFTESQPNVSNPPTEGCISIYSQPPPPPNNNRPQYTKTTARGGQVFRLLAVFEDGKQDHTTIGCTGGVTTKANNNHGREKEKGRYAQLLNENRQVLYVSLSTKGKFYEIEPGIPQILQKLGGIGSEANKKVNPDCVHRITALITPQKELPLTLRYISGPQGSQGAIPENVCITHITTENVVIACPIEDVEVQSPLHLRKLHLSKEMNLLKSSLGFESEQRMLANPNVQNILKFCQFNCDQFLKMVEVEILHRPERSGSKSRGEGLKILKPLHLPKLLRREKTTIPAHEKEDSIIFLSKSDLANLEAKEAAAQAAYESAAVSTNRISDKMKVFQSTKKKWFRKQDKHAAHTMTSYELDVQAKRMSMERYSDMSKLLQERFGDKPHTQTQDAHESISEPSGGASDIGCSDTETTTLATIDEKFKKVETSGSKPITKSMSLQDIELISGGAAARKPDLLPHTDTISEAGTDIEDLENQDLLPQSFITEKLYNEFHVKTRQYSKSSSSLHQLLNFSLPQKMQLHDNKRSMAQLKHNGNNNVATKTAPTDRRLEFNIGEPVTGRRAAGGLSLLAGGLGHSSNHAVHTSPLTPTSLIDDLPYSSVRDSLVLSSDESASDNPAGNICQALNMIDYNKENIYAEICHDNVTAAAGTTVSAMGGICTSATRDTFSADTHSTEISDDYGDYASLTYTAIERYSAPPMNGSSNASVTSVLSKSTSDQTVISAVAPPTGLAISRVQINCNSVSPVSYHTVYLGDEPLQNDQQRDERAHRSGKASNKSRAHVTTVALEGNSSMSYEAHNGSNAEGGDGVAAGGIGTTASSFANDLEEVADNIYNTLK</sequence>
<comment type="caution">
    <text evidence="2">The sequence shown here is derived from an EMBL/GenBank/DDBJ whole genome shotgun (WGS) entry which is preliminary data.</text>
</comment>
<feature type="compositionally biased region" description="Basic and acidic residues" evidence="1">
    <location>
        <begin position="384"/>
        <end position="396"/>
    </location>
</feature>
<evidence type="ECO:0000313" key="3">
    <source>
        <dbReference type="Proteomes" id="UP000606786"/>
    </source>
</evidence>
<reference evidence="2" key="1">
    <citation type="submission" date="2020-11" db="EMBL/GenBank/DDBJ databases">
        <authorList>
            <person name="Whitehead M."/>
        </authorList>
    </citation>
    <scope>NUCLEOTIDE SEQUENCE</scope>
    <source>
        <strain evidence="2">EGII</strain>
    </source>
</reference>
<organism evidence="2 3">
    <name type="scientific">Ceratitis capitata</name>
    <name type="common">Mediterranean fruit fly</name>
    <name type="synonym">Tephritis capitata</name>
    <dbReference type="NCBI Taxonomy" id="7213"/>
    <lineage>
        <taxon>Eukaryota</taxon>
        <taxon>Metazoa</taxon>
        <taxon>Ecdysozoa</taxon>
        <taxon>Arthropoda</taxon>
        <taxon>Hexapoda</taxon>
        <taxon>Insecta</taxon>
        <taxon>Pterygota</taxon>
        <taxon>Neoptera</taxon>
        <taxon>Endopterygota</taxon>
        <taxon>Diptera</taxon>
        <taxon>Brachycera</taxon>
        <taxon>Muscomorpha</taxon>
        <taxon>Tephritoidea</taxon>
        <taxon>Tephritidae</taxon>
        <taxon>Ceratitis</taxon>
        <taxon>Ceratitis</taxon>
    </lineage>
</organism>
<dbReference type="OrthoDB" id="6076990at2759"/>
<name>A0A811UFJ8_CERCA</name>
<feature type="compositionally biased region" description="Basic residues" evidence="1">
    <location>
        <begin position="769"/>
        <end position="779"/>
    </location>
</feature>
<keyword evidence="3" id="KW-1185">Reference proteome</keyword>
<evidence type="ECO:0000256" key="1">
    <source>
        <dbReference type="SAM" id="MobiDB-lite"/>
    </source>
</evidence>
<dbReference type="AlphaFoldDB" id="A0A811UFJ8"/>
<feature type="region of interest" description="Disordered" evidence="1">
    <location>
        <begin position="384"/>
        <end position="410"/>
    </location>
</feature>